<dbReference type="EMBL" id="BARS01036459">
    <property type="protein sequence ID" value="GAG15515.1"/>
    <property type="molecule type" value="Genomic_DNA"/>
</dbReference>
<name>X0VB77_9ZZZZ</name>
<proteinExistence type="predicted"/>
<evidence type="ECO:0000313" key="1">
    <source>
        <dbReference type="EMBL" id="GAG15515.1"/>
    </source>
</evidence>
<dbReference type="AlphaFoldDB" id="X0VB77"/>
<sequence length="175" mass="18907">MITDGTTEAGIDSKLGALCVIQGEHHEVHEGEFFTLSHFYSDVADNGNADLHIIVGAGKELHVTITVVGEANAEVLIYEGTTYNAAGTAEPIHDKNRVTANTSNALAKHTPTINTLGTVRHHSFLPGGTKKAAIGSVRSNGQEWIFKKSVDYLIRITNRGGADKDFSIEIEFYEV</sequence>
<organism evidence="1">
    <name type="scientific">marine sediment metagenome</name>
    <dbReference type="NCBI Taxonomy" id="412755"/>
    <lineage>
        <taxon>unclassified sequences</taxon>
        <taxon>metagenomes</taxon>
        <taxon>ecological metagenomes</taxon>
    </lineage>
</organism>
<reference evidence="1" key="1">
    <citation type="journal article" date="2014" name="Front. Microbiol.">
        <title>High frequency of phylogenetically diverse reductive dehalogenase-homologous genes in deep subseafloor sedimentary metagenomes.</title>
        <authorList>
            <person name="Kawai M."/>
            <person name="Futagami T."/>
            <person name="Toyoda A."/>
            <person name="Takaki Y."/>
            <person name="Nishi S."/>
            <person name="Hori S."/>
            <person name="Arai W."/>
            <person name="Tsubouchi T."/>
            <person name="Morono Y."/>
            <person name="Uchiyama I."/>
            <person name="Ito T."/>
            <person name="Fujiyama A."/>
            <person name="Inagaki F."/>
            <person name="Takami H."/>
        </authorList>
    </citation>
    <scope>NUCLEOTIDE SEQUENCE</scope>
    <source>
        <strain evidence="1">Expedition CK06-06</strain>
    </source>
</reference>
<gene>
    <name evidence="1" type="ORF">S01H1_56038</name>
</gene>
<protein>
    <submittedName>
        <fullName evidence="1">Uncharacterized protein</fullName>
    </submittedName>
</protein>
<comment type="caution">
    <text evidence="1">The sequence shown here is derived from an EMBL/GenBank/DDBJ whole genome shotgun (WGS) entry which is preliminary data.</text>
</comment>
<accession>X0VB77</accession>